<dbReference type="HAMAP" id="MF_00024">
    <property type="entry name" value="CobD_CbiB"/>
    <property type="match status" value="1"/>
</dbReference>
<evidence type="ECO:0000256" key="2">
    <source>
        <dbReference type="ARBA" id="ARBA00004953"/>
    </source>
</evidence>
<comment type="function">
    <text evidence="9">Converts cobyric acid to cobinamide by the addition of aminopropanol on the F carboxylic group.</text>
</comment>
<dbReference type="UniPathway" id="UPA00148"/>
<comment type="subcellular location">
    <subcellularLocation>
        <location evidence="1 9">Cell membrane</location>
        <topology evidence="1 9">Multi-pass membrane protein</topology>
    </subcellularLocation>
</comment>
<dbReference type="GO" id="GO:0005886">
    <property type="term" value="C:plasma membrane"/>
    <property type="evidence" value="ECO:0007669"/>
    <property type="project" value="UniProtKB-SubCell"/>
</dbReference>
<evidence type="ECO:0000256" key="1">
    <source>
        <dbReference type="ARBA" id="ARBA00004651"/>
    </source>
</evidence>
<keyword evidence="6 9" id="KW-0812">Transmembrane</keyword>
<comment type="caution">
    <text evidence="10">The sequence shown here is derived from an EMBL/GenBank/DDBJ whole genome shotgun (WGS) entry which is preliminary data.</text>
</comment>
<organism evidence="10 11">
    <name type="scientific">Sphingomonas ursincola</name>
    <dbReference type="NCBI Taxonomy" id="56361"/>
    <lineage>
        <taxon>Bacteria</taxon>
        <taxon>Pseudomonadati</taxon>
        <taxon>Pseudomonadota</taxon>
        <taxon>Alphaproteobacteria</taxon>
        <taxon>Sphingomonadales</taxon>
        <taxon>Sphingomonadaceae</taxon>
        <taxon>Sphingomonas</taxon>
    </lineage>
</organism>
<dbReference type="Proteomes" id="UP000589292">
    <property type="component" value="Unassembled WGS sequence"/>
</dbReference>
<keyword evidence="4 9" id="KW-1003">Cell membrane</keyword>
<comment type="similarity">
    <text evidence="3 9">Belongs to the CobD/CbiB family.</text>
</comment>
<dbReference type="EMBL" id="VDES01000002">
    <property type="protein sequence ID" value="MBA1375047.1"/>
    <property type="molecule type" value="Genomic_DNA"/>
</dbReference>
<dbReference type="PANTHER" id="PTHR34308:SF1">
    <property type="entry name" value="COBALAMIN BIOSYNTHESIS PROTEIN CBIB"/>
    <property type="match status" value="1"/>
</dbReference>
<dbReference type="InterPro" id="IPR004485">
    <property type="entry name" value="Cobalamin_biosynth_CobD/CbiB"/>
</dbReference>
<evidence type="ECO:0000313" key="11">
    <source>
        <dbReference type="Proteomes" id="UP000589292"/>
    </source>
</evidence>
<feature type="transmembrane region" description="Helical" evidence="9">
    <location>
        <begin position="20"/>
        <end position="42"/>
    </location>
</feature>
<evidence type="ECO:0000256" key="3">
    <source>
        <dbReference type="ARBA" id="ARBA00006263"/>
    </source>
</evidence>
<proteinExistence type="inferred from homology"/>
<evidence type="ECO:0000256" key="4">
    <source>
        <dbReference type="ARBA" id="ARBA00022475"/>
    </source>
</evidence>
<evidence type="ECO:0000256" key="7">
    <source>
        <dbReference type="ARBA" id="ARBA00022989"/>
    </source>
</evidence>
<comment type="pathway">
    <text evidence="2 9">Cofactor biosynthesis; adenosylcobalamin biosynthesis.</text>
</comment>
<evidence type="ECO:0000256" key="6">
    <source>
        <dbReference type="ARBA" id="ARBA00022692"/>
    </source>
</evidence>
<dbReference type="GO" id="GO:0048472">
    <property type="term" value="F:threonine-phosphate decarboxylase activity"/>
    <property type="evidence" value="ECO:0007669"/>
    <property type="project" value="InterPro"/>
</dbReference>
<keyword evidence="8 9" id="KW-0472">Membrane</keyword>
<evidence type="ECO:0000256" key="8">
    <source>
        <dbReference type="ARBA" id="ARBA00023136"/>
    </source>
</evidence>
<keyword evidence="7 9" id="KW-1133">Transmembrane helix</keyword>
<keyword evidence="11" id="KW-1185">Reference proteome</keyword>
<accession>A0A7V8REQ1</accession>
<dbReference type="RefSeq" id="WP_181267641.1">
    <property type="nucleotide sequence ID" value="NZ_BAAAGB010000001.1"/>
</dbReference>
<keyword evidence="5 9" id="KW-0169">Cobalamin biosynthesis</keyword>
<reference evidence="10 11" key="1">
    <citation type="journal article" date="1994" name="Int. J. Syst. Bacteriol.">
        <title>Phylogenetic positions of novel aerobic, bacteriochlorophyll a-containing bacteria and description of Roseococcus thiosulfatophilus gen. nov., sp. nov., Erythromicrobium ramosum gen. nov., sp. nov., and Erythrobacter litoralis sp. nov.</title>
        <authorList>
            <person name="Yurkov V."/>
            <person name="Stackebrandt E."/>
            <person name="Holmes A."/>
            <person name="Fuerst J.A."/>
            <person name="Hugenholtz P."/>
            <person name="Golecki J."/>
            <person name="Gad'on N."/>
            <person name="Gorlenko V.M."/>
            <person name="Kompantseva E.I."/>
            <person name="Drews G."/>
        </authorList>
    </citation>
    <scope>NUCLEOTIDE SEQUENCE [LARGE SCALE GENOMIC DNA]</scope>
    <source>
        <strain evidence="10 11">KR-99</strain>
    </source>
</reference>
<gene>
    <name evidence="9 10" type="primary">cobD</name>
    <name evidence="10" type="ORF">FG486_11920</name>
</gene>
<dbReference type="NCBIfam" id="TIGR00380">
    <property type="entry name" value="cobal_cbiB"/>
    <property type="match status" value="1"/>
</dbReference>
<sequence length="308" mass="32597">MLARPEQLLLALIAEAAIGYPAWMFGAVGHPVTWISAGIASLERRWNHGGPVRRRAMGGLLVLLVAGGAAAIGWLAETWAGEGAAVLVVVAITTTGLAQRSLDDHVRAVARPLLGGDLGGARAAVAMIVGRDTAALDEQRVAVAAIESLAESFCDGVVAPAFWFLVAGLPGLLLCKAVNTADSMIGHRDARYLHFGWAAARTDDVVNFLPARLSGLLVCMAGMGGWRIMLRDARHHASPNGGWPEAAMAGVLQRRLGGPVTYDGEPAHRAWLGDGPAPGARDVQRSLWVYRRACLLLWILVGVIAWHL</sequence>
<dbReference type="PANTHER" id="PTHR34308">
    <property type="entry name" value="COBALAMIN BIOSYNTHESIS PROTEIN CBIB"/>
    <property type="match status" value="1"/>
</dbReference>
<name>A0A7V8REQ1_9SPHN</name>
<feature type="transmembrane region" description="Helical" evidence="9">
    <location>
        <begin position="289"/>
        <end position="307"/>
    </location>
</feature>
<dbReference type="Pfam" id="PF03186">
    <property type="entry name" value="CobD_Cbib"/>
    <property type="match status" value="1"/>
</dbReference>
<evidence type="ECO:0000256" key="5">
    <source>
        <dbReference type="ARBA" id="ARBA00022573"/>
    </source>
</evidence>
<dbReference type="GO" id="GO:0009236">
    <property type="term" value="P:cobalamin biosynthetic process"/>
    <property type="evidence" value="ECO:0007669"/>
    <property type="project" value="UniProtKB-UniRule"/>
</dbReference>
<feature type="transmembrane region" description="Helical" evidence="9">
    <location>
        <begin position="54"/>
        <end position="73"/>
    </location>
</feature>
<dbReference type="AlphaFoldDB" id="A0A7V8REQ1"/>
<dbReference type="GO" id="GO:0015420">
    <property type="term" value="F:ABC-type vitamin B12 transporter activity"/>
    <property type="evidence" value="ECO:0007669"/>
    <property type="project" value="UniProtKB-UniRule"/>
</dbReference>
<evidence type="ECO:0000256" key="9">
    <source>
        <dbReference type="HAMAP-Rule" id="MF_00024"/>
    </source>
</evidence>
<evidence type="ECO:0000313" key="10">
    <source>
        <dbReference type="EMBL" id="MBA1375047.1"/>
    </source>
</evidence>
<comment type="caution">
    <text evidence="9">Lacks conserved residue(s) required for the propagation of feature annotation.</text>
</comment>
<protein>
    <recommendedName>
        <fullName evidence="9">Cobalamin biosynthesis protein CobD</fullName>
    </recommendedName>
</protein>